<dbReference type="Proteomes" id="UP000199580">
    <property type="component" value="Unassembled WGS sequence"/>
</dbReference>
<dbReference type="STRING" id="1128970.SAMN04487935_3373"/>
<evidence type="ECO:0000313" key="1">
    <source>
        <dbReference type="EMBL" id="SDK43553.1"/>
    </source>
</evidence>
<organism evidence="1 2">
    <name type="scientific">Flavobacterium noncentrifugens</name>
    <dbReference type="NCBI Taxonomy" id="1128970"/>
    <lineage>
        <taxon>Bacteria</taxon>
        <taxon>Pseudomonadati</taxon>
        <taxon>Bacteroidota</taxon>
        <taxon>Flavobacteriia</taxon>
        <taxon>Flavobacteriales</taxon>
        <taxon>Flavobacteriaceae</taxon>
        <taxon>Flavobacterium</taxon>
    </lineage>
</organism>
<sequence>MVWSQIDFERLSELHPQFLRKPAQMAMLFSFLKPLNKLQEKTLYRMQHNGTTIYLEKLLNEYFQVPGYDTQHHDTTKRVYIGDIQETGALYIYQDQEPDVSFLQDEDSESDLFLDVDVEGSGAYSFTIFIPVGYAFQEPNLRAEIDSYRYFGKKYNIQTY</sequence>
<keyword evidence="2" id="KW-1185">Reference proteome</keyword>
<reference evidence="1 2" key="1">
    <citation type="submission" date="2016-10" db="EMBL/GenBank/DDBJ databases">
        <authorList>
            <person name="de Groot N.N."/>
        </authorList>
    </citation>
    <scope>NUCLEOTIDE SEQUENCE [LARGE SCALE GENOMIC DNA]</scope>
    <source>
        <strain evidence="1 2">CGMCC 1.10076</strain>
    </source>
</reference>
<dbReference type="EMBL" id="FNEZ01000006">
    <property type="protein sequence ID" value="SDK43553.1"/>
    <property type="molecule type" value="Genomic_DNA"/>
</dbReference>
<protein>
    <submittedName>
        <fullName evidence="1">Uncharacterized protein</fullName>
    </submittedName>
</protein>
<name>A0A1G9BVZ3_9FLAO</name>
<dbReference type="OrthoDB" id="1337148at2"/>
<dbReference type="RefSeq" id="WP_091398185.1">
    <property type="nucleotide sequence ID" value="NZ_BKAI01000012.1"/>
</dbReference>
<evidence type="ECO:0000313" key="2">
    <source>
        <dbReference type="Proteomes" id="UP000199580"/>
    </source>
</evidence>
<accession>A0A1G9BVZ3</accession>
<gene>
    <name evidence="1" type="ORF">SAMN04487935_3373</name>
</gene>
<dbReference type="AlphaFoldDB" id="A0A1G9BVZ3"/>
<proteinExistence type="predicted"/>